<feature type="signal peptide" evidence="5">
    <location>
        <begin position="1"/>
        <end position="26"/>
    </location>
</feature>
<dbReference type="Pfam" id="PF00565">
    <property type="entry name" value="SNase"/>
    <property type="match status" value="1"/>
</dbReference>
<evidence type="ECO:0000313" key="7">
    <source>
        <dbReference type="EMBL" id="XCN75130.1"/>
    </source>
</evidence>
<name>A0AAU8M214_9BACT</name>
<dbReference type="GO" id="GO:0016787">
    <property type="term" value="F:hydrolase activity"/>
    <property type="evidence" value="ECO:0007669"/>
    <property type="project" value="UniProtKB-KW"/>
</dbReference>
<evidence type="ECO:0000259" key="6">
    <source>
        <dbReference type="PROSITE" id="PS50830"/>
    </source>
</evidence>
<reference evidence="7" key="1">
    <citation type="journal article" date="2024" name="Syst. Appl. Microbiol.">
        <title>First single-strain enrichments of Electrothrix cable bacteria, description of E. aestuarii sp. nov. and E. rattekaaiensis sp. nov., and proposal of a cable bacteria taxonomy following the rules of the SeqCode.</title>
        <authorList>
            <person name="Plum-Jensen L.E."/>
            <person name="Schramm A."/>
            <person name="Marshall I.P.G."/>
        </authorList>
    </citation>
    <scope>NUCLEOTIDE SEQUENCE</scope>
    <source>
        <strain evidence="7">Rat1</strain>
    </source>
</reference>
<dbReference type="PANTHER" id="PTHR12302:SF3">
    <property type="entry name" value="SERINE_THREONINE-PROTEIN KINASE 31"/>
    <property type="match status" value="1"/>
</dbReference>
<proteinExistence type="predicted"/>
<reference evidence="7" key="2">
    <citation type="submission" date="2024-06" db="EMBL/GenBank/DDBJ databases">
        <authorList>
            <person name="Plum-Jensen L.E."/>
            <person name="Schramm A."/>
            <person name="Marshall I.P.G."/>
        </authorList>
    </citation>
    <scope>NUCLEOTIDE SEQUENCE</scope>
    <source>
        <strain evidence="7">Rat1</strain>
    </source>
</reference>
<evidence type="ECO:0000256" key="3">
    <source>
        <dbReference type="ARBA" id="ARBA00022801"/>
    </source>
</evidence>
<protein>
    <submittedName>
        <fullName evidence="7">Thermonuclease family protein</fullName>
    </submittedName>
</protein>
<evidence type="ECO:0000256" key="4">
    <source>
        <dbReference type="SAM" id="MobiDB-lite"/>
    </source>
</evidence>
<feature type="region of interest" description="Disordered" evidence="4">
    <location>
        <begin position="38"/>
        <end position="73"/>
    </location>
</feature>
<dbReference type="KEGG" id="eaj:Q3M24_10470"/>
<keyword evidence="2" id="KW-0255">Endonuclease</keyword>
<evidence type="ECO:0000256" key="5">
    <source>
        <dbReference type="SAM" id="SignalP"/>
    </source>
</evidence>
<dbReference type="SUPFAM" id="SSF50199">
    <property type="entry name" value="Staphylococcal nuclease"/>
    <property type="match status" value="1"/>
</dbReference>
<sequence>MARNKTLSFSFALVFLLLFSAQYAFSIGVDPKSKRSLRKTLKNYSQSRSKTGGSAKGKNGAGSGNKRSSGGSYGSGAAGASSILYTLPDAKEPQKAIMVEVEDGDTIRVLLNDSPYTVSLYGIDSPERTQTYGVQAMQKITRLMNSKNISLQIYDKDTEKRRCLAVISVGQKNVNELLVKGGYAWVKKEYCYESFCADWLSYQQKAIEGKKGLWGYPDPMEPWVWRAMPKEKRQDLQQGYSPVANGLRSRYGKDTTVIGE</sequence>
<accession>A0AAU8M214</accession>
<dbReference type="InterPro" id="IPR035437">
    <property type="entry name" value="SNase_OB-fold_sf"/>
</dbReference>
<evidence type="ECO:0000256" key="1">
    <source>
        <dbReference type="ARBA" id="ARBA00022722"/>
    </source>
</evidence>
<dbReference type="PROSITE" id="PS50830">
    <property type="entry name" value="TNASE_3"/>
    <property type="match status" value="1"/>
</dbReference>
<organism evidence="7">
    <name type="scientific">Candidatus Electrothrix aestuarii</name>
    <dbReference type="NCBI Taxonomy" id="3062594"/>
    <lineage>
        <taxon>Bacteria</taxon>
        <taxon>Pseudomonadati</taxon>
        <taxon>Thermodesulfobacteriota</taxon>
        <taxon>Desulfobulbia</taxon>
        <taxon>Desulfobulbales</taxon>
        <taxon>Desulfobulbaceae</taxon>
        <taxon>Candidatus Electrothrix</taxon>
    </lineage>
</organism>
<evidence type="ECO:0000256" key="2">
    <source>
        <dbReference type="ARBA" id="ARBA00022759"/>
    </source>
</evidence>
<keyword evidence="1" id="KW-0540">Nuclease</keyword>
<dbReference type="AlphaFoldDB" id="A0AAU8M214"/>
<dbReference type="SMART" id="SM00318">
    <property type="entry name" value="SNc"/>
    <property type="match status" value="1"/>
</dbReference>
<feature type="compositionally biased region" description="Low complexity" evidence="4">
    <location>
        <begin position="49"/>
        <end position="70"/>
    </location>
</feature>
<dbReference type="PANTHER" id="PTHR12302">
    <property type="entry name" value="EBNA2 BINDING PROTEIN P100"/>
    <property type="match status" value="1"/>
</dbReference>
<dbReference type="GO" id="GO:0004519">
    <property type="term" value="F:endonuclease activity"/>
    <property type="evidence" value="ECO:0007669"/>
    <property type="project" value="UniProtKB-KW"/>
</dbReference>
<gene>
    <name evidence="7" type="ORF">Q3M24_10470</name>
</gene>
<keyword evidence="5" id="KW-0732">Signal</keyword>
<feature type="domain" description="TNase-like" evidence="6">
    <location>
        <begin position="92"/>
        <end position="216"/>
    </location>
</feature>
<dbReference type="InterPro" id="IPR016071">
    <property type="entry name" value="Staphylococal_nuclease_OB-fold"/>
</dbReference>
<dbReference type="Gene3D" id="2.40.50.90">
    <property type="match status" value="1"/>
</dbReference>
<feature type="chain" id="PRO_5043806758" evidence="5">
    <location>
        <begin position="27"/>
        <end position="260"/>
    </location>
</feature>
<keyword evidence="3" id="KW-0378">Hydrolase</keyword>
<dbReference type="EMBL" id="CP159373">
    <property type="protein sequence ID" value="XCN75130.1"/>
    <property type="molecule type" value="Genomic_DNA"/>
</dbReference>